<organism evidence="1 2">
    <name type="scientific">Ricinus communis</name>
    <name type="common">Castor bean</name>
    <dbReference type="NCBI Taxonomy" id="3988"/>
    <lineage>
        <taxon>Eukaryota</taxon>
        <taxon>Viridiplantae</taxon>
        <taxon>Streptophyta</taxon>
        <taxon>Embryophyta</taxon>
        <taxon>Tracheophyta</taxon>
        <taxon>Spermatophyta</taxon>
        <taxon>Magnoliopsida</taxon>
        <taxon>eudicotyledons</taxon>
        <taxon>Gunneridae</taxon>
        <taxon>Pentapetalae</taxon>
        <taxon>rosids</taxon>
        <taxon>fabids</taxon>
        <taxon>Malpighiales</taxon>
        <taxon>Euphorbiaceae</taxon>
        <taxon>Acalyphoideae</taxon>
        <taxon>Acalypheae</taxon>
        <taxon>Ricinus</taxon>
    </lineage>
</organism>
<proteinExistence type="predicted"/>
<reference evidence="2" key="1">
    <citation type="journal article" date="2010" name="Nat. Biotechnol.">
        <title>Draft genome sequence of the oilseed species Ricinus communis.</title>
        <authorList>
            <person name="Chan A.P."/>
            <person name="Crabtree J."/>
            <person name="Zhao Q."/>
            <person name="Lorenzi H."/>
            <person name="Orvis J."/>
            <person name="Puiu D."/>
            <person name="Melake-Berhan A."/>
            <person name="Jones K.M."/>
            <person name="Redman J."/>
            <person name="Chen G."/>
            <person name="Cahoon E.B."/>
            <person name="Gedil M."/>
            <person name="Stanke M."/>
            <person name="Haas B.J."/>
            <person name="Wortman J.R."/>
            <person name="Fraser-Liggett C.M."/>
            <person name="Ravel J."/>
            <person name="Rabinowicz P.D."/>
        </authorList>
    </citation>
    <scope>NUCLEOTIDE SEQUENCE [LARGE SCALE GENOMIC DNA]</scope>
    <source>
        <strain evidence="2">cv. Hale</strain>
    </source>
</reference>
<dbReference type="AlphaFoldDB" id="B9T4K1"/>
<dbReference type="InParanoid" id="B9T4K1"/>
<accession>B9T4K1</accession>
<sequence>MSAEMTEVGDNSALRIEEVDKLLNEAKIISLFGRAIVIIFGGNDEWISECQLLILNEVRAMNIKTKEEATVMDEKDKLERTGQEV</sequence>
<gene>
    <name evidence="1" type="ORF">RCOM_0477940</name>
</gene>
<dbReference type="Proteomes" id="UP000008311">
    <property type="component" value="Unassembled WGS sequence"/>
</dbReference>
<evidence type="ECO:0000313" key="1">
    <source>
        <dbReference type="EMBL" id="EEF29207.1"/>
    </source>
</evidence>
<keyword evidence="2" id="KW-1185">Reference proteome</keyword>
<name>B9T4K1_RICCO</name>
<evidence type="ECO:0000313" key="2">
    <source>
        <dbReference type="Proteomes" id="UP000008311"/>
    </source>
</evidence>
<dbReference type="EMBL" id="EQ974474">
    <property type="protein sequence ID" value="EEF29207.1"/>
    <property type="molecule type" value="Genomic_DNA"/>
</dbReference>
<protein>
    <submittedName>
        <fullName evidence="1">Uncharacterized protein</fullName>
    </submittedName>
</protein>